<feature type="binding site" evidence="6">
    <location>
        <position position="90"/>
    </location>
    <ligand>
        <name>FAD</name>
        <dbReference type="ChEBI" id="CHEBI:57692"/>
    </ligand>
</feature>
<feature type="binding site" evidence="6">
    <location>
        <position position="18"/>
    </location>
    <ligand>
        <name>FAD</name>
        <dbReference type="ChEBI" id="CHEBI:57692"/>
    </ligand>
</feature>
<keyword evidence="10" id="KW-1185">Reference proteome</keyword>
<keyword evidence="3 6" id="KW-0274">FAD</keyword>
<reference evidence="9 10" key="1">
    <citation type="submission" date="2021-01" db="EMBL/GenBank/DDBJ databases">
        <title>Genomic Encyclopedia of Type Strains, Phase IV (KMG-IV): sequencing the most valuable type-strain genomes for metagenomic binning, comparative biology and taxonomic classification.</title>
        <authorList>
            <person name="Goeker M."/>
        </authorList>
    </citation>
    <scope>NUCLEOTIDE SEQUENCE [LARGE SCALE GENOMIC DNA]</scope>
    <source>
        <strain evidence="9 10">DSM 100968</strain>
    </source>
</reference>
<evidence type="ECO:0000259" key="8">
    <source>
        <dbReference type="Pfam" id="PF07992"/>
    </source>
</evidence>
<feature type="binding site" evidence="6">
    <location>
        <position position="328"/>
    </location>
    <ligand>
        <name>FAD</name>
        <dbReference type="ChEBI" id="CHEBI:57692"/>
    </ligand>
</feature>
<evidence type="ECO:0000256" key="3">
    <source>
        <dbReference type="ARBA" id="ARBA00022827"/>
    </source>
</evidence>
<keyword evidence="4 6" id="KW-0521">NADP</keyword>
<feature type="domain" description="FAD/NAD(P)-binding" evidence="8">
    <location>
        <begin position="8"/>
        <end position="309"/>
    </location>
</feature>
<dbReference type="PRINTS" id="PR00469">
    <property type="entry name" value="PNDRDTASEII"/>
</dbReference>
<comment type="catalytic activity">
    <reaction evidence="6">
        <text>2 reduced [2Fe-2S]-[ferredoxin] + NADP(+) + H(+) = 2 oxidized [2Fe-2S]-[ferredoxin] + NADPH</text>
        <dbReference type="Rhea" id="RHEA:20125"/>
        <dbReference type="Rhea" id="RHEA-COMP:10000"/>
        <dbReference type="Rhea" id="RHEA-COMP:10001"/>
        <dbReference type="ChEBI" id="CHEBI:15378"/>
        <dbReference type="ChEBI" id="CHEBI:33737"/>
        <dbReference type="ChEBI" id="CHEBI:33738"/>
        <dbReference type="ChEBI" id="CHEBI:57783"/>
        <dbReference type="ChEBI" id="CHEBI:58349"/>
        <dbReference type="EC" id="1.18.1.2"/>
    </reaction>
</comment>
<sequence>MTSQDTIYDVTIIGGGPTGLYTAFYAGMRQMKVKLIESMPQLGGQLGALYPEKEIFDVAGFPAIKAKHLVANLTKQALQFNPDILLDQKINQLNRQEDGTLVLSAEDGTQHLTRTVIITAGVGAFSPRPLKVDGAESYEAGNLHYYVNDLQKFAGRRVVLLGGGDSAVDWANTLAPIAAHVTIVHRRNEFRAHESSVMQMKQSSISILTPYTAKAIVGDGTTIEKLIVEEVKGTKEEVLPLDDLIVNYGFVSALGPIKDWGLALDKNSILVNSKMETNLPGVYAAGDIAVYPGKVKLIATGFGEAPTAVNNAKHLIDPDARTQPMHSSSAGELFSK</sequence>
<feature type="binding site" evidence="6">
    <location>
        <position position="45"/>
    </location>
    <ligand>
        <name>FAD</name>
        <dbReference type="ChEBI" id="CHEBI:57692"/>
    </ligand>
</feature>
<comment type="caution">
    <text evidence="9">The sequence shown here is derived from an EMBL/GenBank/DDBJ whole genome shotgun (WGS) entry which is preliminary data.</text>
</comment>
<evidence type="ECO:0000256" key="5">
    <source>
        <dbReference type="ARBA" id="ARBA00023002"/>
    </source>
</evidence>
<name>A0ABS2Q826_9BACL</name>
<gene>
    <name evidence="9" type="ORF">JOC27_001399</name>
</gene>
<keyword evidence="2 6" id="KW-0285">Flavoprotein</keyword>
<dbReference type="Proteomes" id="UP000823201">
    <property type="component" value="Unassembled WGS sequence"/>
</dbReference>
<evidence type="ECO:0000256" key="7">
    <source>
        <dbReference type="SAM" id="MobiDB-lite"/>
    </source>
</evidence>
<feature type="region of interest" description="Disordered" evidence="7">
    <location>
        <begin position="317"/>
        <end position="336"/>
    </location>
</feature>
<organism evidence="9 10">
    <name type="scientific">Sporolactobacillus spathodeae</name>
    <dbReference type="NCBI Taxonomy" id="1465502"/>
    <lineage>
        <taxon>Bacteria</taxon>
        <taxon>Bacillati</taxon>
        <taxon>Bacillota</taxon>
        <taxon>Bacilli</taxon>
        <taxon>Bacillales</taxon>
        <taxon>Sporolactobacillaceae</taxon>
        <taxon>Sporolactobacillus</taxon>
    </lineage>
</organism>
<dbReference type="HAMAP" id="MF_01685">
    <property type="entry name" value="FENR2"/>
    <property type="match status" value="1"/>
</dbReference>
<dbReference type="EC" id="1.18.1.2" evidence="6"/>
<feature type="binding site" evidence="6">
    <location>
        <position position="50"/>
    </location>
    <ligand>
        <name>FAD</name>
        <dbReference type="ChEBI" id="CHEBI:57692"/>
    </ligand>
</feature>
<dbReference type="InterPro" id="IPR036188">
    <property type="entry name" value="FAD/NAD-bd_sf"/>
</dbReference>
<comment type="subunit">
    <text evidence="1 6">Homodimer.</text>
</comment>
<dbReference type="RefSeq" id="WP_415641042.1">
    <property type="nucleotide sequence ID" value="NZ_CBCRXA010000010.1"/>
</dbReference>
<dbReference type="SUPFAM" id="SSF51905">
    <property type="entry name" value="FAD/NAD(P)-binding domain"/>
    <property type="match status" value="1"/>
</dbReference>
<dbReference type="EMBL" id="JAFBEV010000010">
    <property type="protein sequence ID" value="MBM7657948.1"/>
    <property type="molecule type" value="Genomic_DNA"/>
</dbReference>
<dbReference type="Gene3D" id="3.50.50.60">
    <property type="entry name" value="FAD/NAD(P)-binding domain"/>
    <property type="match status" value="2"/>
</dbReference>
<accession>A0ABS2Q826</accession>
<dbReference type="GO" id="GO:0004791">
    <property type="term" value="F:thioredoxin-disulfide reductase (NADPH) activity"/>
    <property type="evidence" value="ECO:0007669"/>
    <property type="project" value="UniProtKB-EC"/>
</dbReference>
<dbReference type="PRINTS" id="PR00368">
    <property type="entry name" value="FADPNR"/>
</dbReference>
<evidence type="ECO:0000313" key="9">
    <source>
        <dbReference type="EMBL" id="MBM7657948.1"/>
    </source>
</evidence>
<dbReference type="InterPro" id="IPR023753">
    <property type="entry name" value="FAD/NAD-binding_dom"/>
</dbReference>
<evidence type="ECO:0000256" key="2">
    <source>
        <dbReference type="ARBA" id="ARBA00022630"/>
    </source>
</evidence>
<evidence type="ECO:0000256" key="1">
    <source>
        <dbReference type="ARBA" id="ARBA00011738"/>
    </source>
</evidence>
<dbReference type="InterPro" id="IPR050097">
    <property type="entry name" value="Ferredoxin-NADP_redctase_2"/>
</dbReference>
<keyword evidence="5 6" id="KW-0560">Oxidoreductase</keyword>
<evidence type="ECO:0000256" key="6">
    <source>
        <dbReference type="HAMAP-Rule" id="MF_01685"/>
    </source>
</evidence>
<feature type="binding site" evidence="6">
    <location>
        <position position="125"/>
    </location>
    <ligand>
        <name>FAD</name>
        <dbReference type="ChEBI" id="CHEBI:57692"/>
    </ligand>
</feature>
<proteinExistence type="inferred from homology"/>
<feature type="binding site" evidence="6">
    <location>
        <position position="287"/>
    </location>
    <ligand>
        <name>FAD</name>
        <dbReference type="ChEBI" id="CHEBI:57692"/>
    </ligand>
</feature>
<evidence type="ECO:0000313" key="10">
    <source>
        <dbReference type="Proteomes" id="UP000823201"/>
    </source>
</evidence>
<protein>
    <recommendedName>
        <fullName evidence="6">Ferredoxin--NADP reductase</fullName>
        <shortName evidence="6">FNR</shortName>
        <shortName evidence="6">Fd-NADP(+) reductase</shortName>
        <ecNumber evidence="6">1.18.1.2</ecNumber>
    </recommendedName>
</protein>
<comment type="similarity">
    <text evidence="6">Belongs to the ferredoxin--NADP reductase type 2 family.</text>
</comment>
<dbReference type="PANTHER" id="PTHR48105">
    <property type="entry name" value="THIOREDOXIN REDUCTASE 1-RELATED-RELATED"/>
    <property type="match status" value="1"/>
</dbReference>
<dbReference type="Pfam" id="PF07992">
    <property type="entry name" value="Pyr_redox_2"/>
    <property type="match status" value="1"/>
</dbReference>
<dbReference type="InterPro" id="IPR022890">
    <property type="entry name" value="Fd--NADP_Rdtase_type_2"/>
</dbReference>
<evidence type="ECO:0000256" key="4">
    <source>
        <dbReference type="ARBA" id="ARBA00022857"/>
    </source>
</evidence>
<comment type="cofactor">
    <cofactor evidence="6">
        <name>FAD</name>
        <dbReference type="ChEBI" id="CHEBI:57692"/>
    </cofactor>
    <text evidence="6">Binds 1 FAD per subunit.</text>
</comment>
<feature type="binding site" evidence="6">
    <location>
        <position position="37"/>
    </location>
    <ligand>
        <name>FAD</name>
        <dbReference type="ChEBI" id="CHEBI:57692"/>
    </ligand>
</feature>